<keyword evidence="2" id="KW-1185">Reference proteome</keyword>
<sequence length="486" mass="54846">MEDERLRDASLKDARTAAGLQAIDDRFDRLMLSHSMSAVQQTEQQRQEAKRQFLHSTRVPGTSRHAECVTANDAIVADELRRMEERHRLERQHVMEHGERRQTAVNNEWQNADRSIGGLGNGPTQSYTMAYPLLNQSQISARHCTSKELPIFSGDPQEWSVFISNFEHSTAMCGFSNEENLLRLQRCLKGKARDAVSSCLAHPATVPEAIEILAECYGRPELVVDTLMAKIRRMPAPKEHSFEALVEFGLAVRNLCAAIGASGLHDYFNGGSLLNELVEKLPPNIRLNWFYHRRRHSVNTLEAFNCYMKELTSAACLGVKPQGKDERPHRQHQGEAKGRGESIGRARYATLNVHAKVDTMALLDDGSTSTFIEHALFKELGVSGEPRPLCVAWTGEQQRYERNSVELPLQISGRHHDSKIYTMPAVHTLEQIKIHPQSVHPDKLARRYPHLKGLPISPYENAEIRLIIGVDNRHLTDALRTVEGDL</sequence>
<evidence type="ECO:0008006" key="3">
    <source>
        <dbReference type="Google" id="ProtNLM"/>
    </source>
</evidence>
<proteinExistence type="predicted"/>
<dbReference type="STRING" id="7167.A0A182FWE4"/>
<organism evidence="1 2">
    <name type="scientific">Anopheles albimanus</name>
    <name type="common">New world malaria mosquito</name>
    <dbReference type="NCBI Taxonomy" id="7167"/>
    <lineage>
        <taxon>Eukaryota</taxon>
        <taxon>Metazoa</taxon>
        <taxon>Ecdysozoa</taxon>
        <taxon>Arthropoda</taxon>
        <taxon>Hexapoda</taxon>
        <taxon>Insecta</taxon>
        <taxon>Pterygota</taxon>
        <taxon>Neoptera</taxon>
        <taxon>Endopterygota</taxon>
        <taxon>Diptera</taxon>
        <taxon>Nematocera</taxon>
        <taxon>Culicoidea</taxon>
        <taxon>Culicidae</taxon>
        <taxon>Anophelinae</taxon>
        <taxon>Anopheles</taxon>
    </lineage>
</organism>
<accession>A0A182FWE4</accession>
<dbReference type="PANTHER" id="PTHR47331">
    <property type="entry name" value="PHD-TYPE DOMAIN-CONTAINING PROTEIN"/>
    <property type="match status" value="1"/>
</dbReference>
<reference evidence="1 2" key="1">
    <citation type="journal article" date="2017" name="G3 (Bethesda)">
        <title>The Physical Genome Mapping of Anopheles albimanus Corrected Scaffold Misassemblies and Identified Interarm Rearrangements in Genus Anopheles.</title>
        <authorList>
            <person name="Artemov G.N."/>
            <person name="Peery A.N."/>
            <person name="Jiang X."/>
            <person name="Tu Z."/>
            <person name="Stegniy V.N."/>
            <person name="Sharakhova M.V."/>
            <person name="Sharakhov I.V."/>
        </authorList>
    </citation>
    <scope>NUCLEOTIDE SEQUENCE [LARGE SCALE GENOMIC DNA]</scope>
    <source>
        <strain evidence="1 2">ALBI9_A</strain>
    </source>
</reference>
<evidence type="ECO:0000313" key="1">
    <source>
        <dbReference type="EnsemblMetazoa" id="AALB010880-PA"/>
    </source>
</evidence>
<name>A0A182FWE4_ANOAL</name>
<evidence type="ECO:0000313" key="2">
    <source>
        <dbReference type="Proteomes" id="UP000069272"/>
    </source>
</evidence>
<dbReference type="EnsemblMetazoa" id="AALB010880-RA">
    <property type="protein sequence ID" value="AALB010880-PA"/>
    <property type="gene ID" value="AALB010880"/>
</dbReference>
<dbReference type="VEuPathDB" id="VectorBase:AALB010880"/>
<dbReference type="Pfam" id="PF03564">
    <property type="entry name" value="DUF1759"/>
    <property type="match status" value="1"/>
</dbReference>
<dbReference type="AlphaFoldDB" id="A0A182FWE4"/>
<reference evidence="1" key="2">
    <citation type="submission" date="2022-08" db="UniProtKB">
        <authorList>
            <consortium name="EnsemblMetazoa"/>
        </authorList>
    </citation>
    <scope>IDENTIFICATION</scope>
    <source>
        <strain evidence="1">STECLA/ALBI9_A</strain>
    </source>
</reference>
<dbReference type="VEuPathDB" id="VectorBase:AALB20_030905"/>
<dbReference type="InterPro" id="IPR005312">
    <property type="entry name" value="DUF1759"/>
</dbReference>
<dbReference type="Proteomes" id="UP000069272">
    <property type="component" value="Chromosome 2R"/>
</dbReference>
<protein>
    <recommendedName>
        <fullName evidence="3">Peptidase A2 domain-containing protein</fullName>
    </recommendedName>
</protein>